<evidence type="ECO:0008006" key="3">
    <source>
        <dbReference type="Google" id="ProtNLM"/>
    </source>
</evidence>
<dbReference type="Proteomes" id="UP000243459">
    <property type="component" value="Chromosome 7"/>
</dbReference>
<sequence>MVEDAKKVLDEMGHLGFKPSRFEYRVVIQWYGRLGSFKEMRRVIGRMGDAEIGIDTVYADLVLSCYVNDELIPTIIDGKSIAQDIRTVVAEEVRQMNNAIKKVPGLAIVLFGFAGLDRKEERYGSNVR</sequence>
<dbReference type="Gene3D" id="1.25.40.10">
    <property type="entry name" value="Tetratricopeptide repeat domain"/>
    <property type="match status" value="1"/>
</dbReference>
<gene>
    <name evidence="1" type="ORF">A4U43_C07F32470</name>
</gene>
<evidence type="ECO:0000313" key="1">
    <source>
        <dbReference type="EMBL" id="ONK65003.1"/>
    </source>
</evidence>
<accession>A0A5P1EGV9</accession>
<proteinExistence type="predicted"/>
<dbReference type="InterPro" id="IPR046346">
    <property type="entry name" value="Aminoacid_DH-like_N_sf"/>
</dbReference>
<dbReference type="AlphaFoldDB" id="A0A5P1EGV9"/>
<dbReference type="Gramene" id="ONK65003">
    <property type="protein sequence ID" value="ONK65003"/>
    <property type="gene ID" value="A4U43_C07F32470"/>
</dbReference>
<dbReference type="SUPFAM" id="SSF53223">
    <property type="entry name" value="Aminoacid dehydrogenase-like, N-terminal domain"/>
    <property type="match status" value="1"/>
</dbReference>
<evidence type="ECO:0000313" key="2">
    <source>
        <dbReference type="Proteomes" id="UP000243459"/>
    </source>
</evidence>
<reference evidence="2" key="1">
    <citation type="journal article" date="2017" name="Nat. Commun.">
        <title>The asparagus genome sheds light on the origin and evolution of a young Y chromosome.</title>
        <authorList>
            <person name="Harkess A."/>
            <person name="Zhou J."/>
            <person name="Xu C."/>
            <person name="Bowers J.E."/>
            <person name="Van der Hulst R."/>
            <person name="Ayyampalayam S."/>
            <person name="Mercati F."/>
            <person name="Riccardi P."/>
            <person name="McKain M.R."/>
            <person name="Kakrana A."/>
            <person name="Tang H."/>
            <person name="Ray J."/>
            <person name="Groenendijk J."/>
            <person name="Arikit S."/>
            <person name="Mathioni S.M."/>
            <person name="Nakano M."/>
            <person name="Shan H."/>
            <person name="Telgmann-Rauber A."/>
            <person name="Kanno A."/>
            <person name="Yue Z."/>
            <person name="Chen H."/>
            <person name="Li W."/>
            <person name="Chen Y."/>
            <person name="Xu X."/>
            <person name="Zhang Y."/>
            <person name="Luo S."/>
            <person name="Chen H."/>
            <person name="Gao J."/>
            <person name="Mao Z."/>
            <person name="Pires J.C."/>
            <person name="Luo M."/>
            <person name="Kudrna D."/>
            <person name="Wing R.A."/>
            <person name="Meyers B.C."/>
            <person name="Yi K."/>
            <person name="Kong H."/>
            <person name="Lavrijsen P."/>
            <person name="Sunseri F."/>
            <person name="Falavigna A."/>
            <person name="Ye Y."/>
            <person name="Leebens-Mack J.H."/>
            <person name="Chen G."/>
        </authorList>
    </citation>
    <scope>NUCLEOTIDE SEQUENCE [LARGE SCALE GENOMIC DNA]</scope>
    <source>
        <strain evidence="2">cv. DH0086</strain>
    </source>
</reference>
<dbReference type="EMBL" id="CM007387">
    <property type="protein sequence ID" value="ONK65003.1"/>
    <property type="molecule type" value="Genomic_DNA"/>
</dbReference>
<protein>
    <recommendedName>
        <fullName evidence="3">Pentacotripeptide-repeat region of PRORP domain-containing protein</fullName>
    </recommendedName>
</protein>
<name>A0A5P1EGV9_ASPOF</name>
<dbReference type="InterPro" id="IPR011990">
    <property type="entry name" value="TPR-like_helical_dom_sf"/>
</dbReference>
<organism evidence="1 2">
    <name type="scientific">Asparagus officinalis</name>
    <name type="common">Garden asparagus</name>
    <dbReference type="NCBI Taxonomy" id="4686"/>
    <lineage>
        <taxon>Eukaryota</taxon>
        <taxon>Viridiplantae</taxon>
        <taxon>Streptophyta</taxon>
        <taxon>Embryophyta</taxon>
        <taxon>Tracheophyta</taxon>
        <taxon>Spermatophyta</taxon>
        <taxon>Magnoliopsida</taxon>
        <taxon>Liliopsida</taxon>
        <taxon>Asparagales</taxon>
        <taxon>Asparagaceae</taxon>
        <taxon>Asparagoideae</taxon>
        <taxon>Asparagus</taxon>
    </lineage>
</organism>
<keyword evidence="2" id="KW-1185">Reference proteome</keyword>